<name>A0A5B0QNB9_PUCGR</name>
<dbReference type="AlphaFoldDB" id="A0A5B0QNB9"/>
<gene>
    <name evidence="2" type="ORF">PGT21_014615</name>
</gene>
<comment type="caution">
    <text evidence="2">The sequence shown here is derived from an EMBL/GenBank/DDBJ whole genome shotgun (WGS) entry which is preliminary data.</text>
</comment>
<sequence length="117" mass="12763">MKPHQIIFGIFMAFVIPKPTAGGVACMGKVMGRTCGRYAGRIMLPKAERIGDCGDPSGCLAKRTKGYYICDECKSITVKNKRVRGGEYEACGHENMKLYFQGTVLPSQGKSEAASYE</sequence>
<evidence type="ECO:0000313" key="3">
    <source>
        <dbReference type="Proteomes" id="UP000324748"/>
    </source>
</evidence>
<organism evidence="2 3">
    <name type="scientific">Puccinia graminis f. sp. tritici</name>
    <dbReference type="NCBI Taxonomy" id="56615"/>
    <lineage>
        <taxon>Eukaryota</taxon>
        <taxon>Fungi</taxon>
        <taxon>Dikarya</taxon>
        <taxon>Basidiomycota</taxon>
        <taxon>Pucciniomycotina</taxon>
        <taxon>Pucciniomycetes</taxon>
        <taxon>Pucciniales</taxon>
        <taxon>Pucciniaceae</taxon>
        <taxon>Puccinia</taxon>
    </lineage>
</organism>
<proteinExistence type="predicted"/>
<evidence type="ECO:0008006" key="4">
    <source>
        <dbReference type="Google" id="ProtNLM"/>
    </source>
</evidence>
<keyword evidence="3" id="KW-1185">Reference proteome</keyword>
<evidence type="ECO:0000256" key="1">
    <source>
        <dbReference type="SAM" id="SignalP"/>
    </source>
</evidence>
<evidence type="ECO:0000313" key="2">
    <source>
        <dbReference type="EMBL" id="KAA1114593.1"/>
    </source>
</evidence>
<dbReference type="EMBL" id="VSWC01000014">
    <property type="protein sequence ID" value="KAA1114593.1"/>
    <property type="molecule type" value="Genomic_DNA"/>
</dbReference>
<keyword evidence="1" id="KW-0732">Signal</keyword>
<feature type="chain" id="PRO_5022755469" description="Secreted protein" evidence="1">
    <location>
        <begin position="23"/>
        <end position="117"/>
    </location>
</feature>
<dbReference type="Proteomes" id="UP000324748">
    <property type="component" value="Unassembled WGS sequence"/>
</dbReference>
<accession>A0A5B0QNB9</accession>
<reference evidence="2 3" key="1">
    <citation type="submission" date="2019-05" db="EMBL/GenBank/DDBJ databases">
        <title>Emergence of the Ug99 lineage of the wheat stem rust pathogen through somatic hybridization.</title>
        <authorList>
            <person name="Li F."/>
            <person name="Upadhyaya N.M."/>
            <person name="Sperschneider J."/>
            <person name="Matny O."/>
            <person name="Nguyen-Phuc H."/>
            <person name="Mago R."/>
            <person name="Raley C."/>
            <person name="Miller M.E."/>
            <person name="Silverstein K.A.T."/>
            <person name="Henningsen E."/>
            <person name="Hirsch C.D."/>
            <person name="Visser B."/>
            <person name="Pretorius Z.A."/>
            <person name="Steffenson B.J."/>
            <person name="Schwessinger B."/>
            <person name="Dodds P.N."/>
            <person name="Figueroa M."/>
        </authorList>
    </citation>
    <scope>NUCLEOTIDE SEQUENCE [LARGE SCALE GENOMIC DNA]</scope>
    <source>
        <strain evidence="2">21-0</strain>
    </source>
</reference>
<protein>
    <recommendedName>
        <fullName evidence="4">Secreted protein</fullName>
    </recommendedName>
</protein>
<feature type="signal peptide" evidence="1">
    <location>
        <begin position="1"/>
        <end position="22"/>
    </location>
</feature>